<feature type="region of interest" description="Disordered" evidence="1">
    <location>
        <begin position="282"/>
        <end position="309"/>
    </location>
</feature>
<protein>
    <submittedName>
        <fullName evidence="2">Uncharacterized protein</fullName>
    </submittedName>
</protein>
<organism evidence="2 3">
    <name type="scientific">Plasmodiophora brassicae</name>
    <name type="common">Clubroot disease agent</name>
    <dbReference type="NCBI Taxonomy" id="37360"/>
    <lineage>
        <taxon>Eukaryota</taxon>
        <taxon>Sar</taxon>
        <taxon>Rhizaria</taxon>
        <taxon>Endomyxa</taxon>
        <taxon>Phytomyxea</taxon>
        <taxon>Plasmodiophorida</taxon>
        <taxon>Plasmodiophoridae</taxon>
        <taxon>Plasmodiophora</taxon>
    </lineage>
</organism>
<feature type="region of interest" description="Disordered" evidence="1">
    <location>
        <begin position="329"/>
        <end position="356"/>
    </location>
</feature>
<evidence type="ECO:0000313" key="2">
    <source>
        <dbReference type="EMBL" id="CEP02061.1"/>
    </source>
</evidence>
<sequence>MSLSGWVRRLNRGLRTVPLAHVFGLADTIRSVDESGAVQIGRRLCAVPGRTSLPPYRLSHIDLRTSMRRSALGVLFLGLALACTSHEATLANGGGAYTGAFPVASREWRLVAGDQLVGPPYWDVRQVKLHDGDGSVIPVDSVSASGVPPGAPHGYAPEPVFADNPAWDWACWGGRPDDSGLYWISAKLATDVVVASISIRHRTPEHSATTVSVQFKNSDGEWVALGTYNIVNAGETIITLESQTQSSLGNVGEIHERSGTAEGSYDSTGEDFVSALACDSDVVSQDEEEPVPVGSEEASDRAEAASREDGAVINEPATSVTLVSAASSVTSSSAPHSDHAAAEYSTGTDQTHTDDVTPKRELAGEIHVRALPDNQAEPVTSHDSPAVDVGRELVPDLDPVVTDSTAAKPNRGSQFALKLKRFFTLKKPGRH</sequence>
<gene>
    <name evidence="2" type="ORF">PBRA_002326</name>
</gene>
<proteinExistence type="predicted"/>
<dbReference type="EMBL" id="CDSF01000122">
    <property type="protein sequence ID" value="CEP02061.1"/>
    <property type="molecule type" value="Genomic_DNA"/>
</dbReference>
<keyword evidence="3" id="KW-1185">Reference proteome</keyword>
<evidence type="ECO:0000313" key="3">
    <source>
        <dbReference type="Proteomes" id="UP000039324"/>
    </source>
</evidence>
<dbReference type="Proteomes" id="UP000039324">
    <property type="component" value="Unassembled WGS sequence"/>
</dbReference>
<dbReference type="AlphaFoldDB" id="A0A0G4J446"/>
<reference evidence="2 3" key="1">
    <citation type="submission" date="2015-02" db="EMBL/GenBank/DDBJ databases">
        <authorList>
            <person name="Chooi Y.-H."/>
        </authorList>
    </citation>
    <scope>NUCLEOTIDE SEQUENCE [LARGE SCALE GENOMIC DNA]</scope>
    <source>
        <strain evidence="2">E3</strain>
    </source>
</reference>
<feature type="compositionally biased region" description="Basic and acidic residues" evidence="1">
    <location>
        <begin position="298"/>
        <end position="309"/>
    </location>
</feature>
<name>A0A0G4J446_PLABS</name>
<accession>A0A0G4J446</accession>
<evidence type="ECO:0000256" key="1">
    <source>
        <dbReference type="SAM" id="MobiDB-lite"/>
    </source>
</evidence>